<gene>
    <name evidence="9" type="ORF">GC106_76110</name>
</gene>
<evidence type="ECO:0000313" key="10">
    <source>
        <dbReference type="Proteomes" id="UP000763557"/>
    </source>
</evidence>
<keyword evidence="3" id="KW-1003">Cell membrane</keyword>
<dbReference type="PROSITE" id="PS00216">
    <property type="entry name" value="SUGAR_TRANSPORT_1"/>
    <property type="match status" value="1"/>
</dbReference>
<evidence type="ECO:0000256" key="2">
    <source>
        <dbReference type="ARBA" id="ARBA00022448"/>
    </source>
</evidence>
<feature type="transmembrane region" description="Helical" evidence="7">
    <location>
        <begin position="242"/>
        <end position="259"/>
    </location>
</feature>
<evidence type="ECO:0000256" key="3">
    <source>
        <dbReference type="ARBA" id="ARBA00022475"/>
    </source>
</evidence>
<keyword evidence="2" id="KW-0813">Transport</keyword>
<comment type="caution">
    <text evidence="9">The sequence shown here is derived from an EMBL/GenBank/DDBJ whole genome shotgun (WGS) entry which is preliminary data.</text>
</comment>
<dbReference type="InterPro" id="IPR011701">
    <property type="entry name" value="MFS"/>
</dbReference>
<organism evidence="9 10">
    <name type="scientific">Kibdelosporangium persicum</name>
    <dbReference type="NCBI Taxonomy" id="2698649"/>
    <lineage>
        <taxon>Bacteria</taxon>
        <taxon>Bacillati</taxon>
        <taxon>Actinomycetota</taxon>
        <taxon>Actinomycetes</taxon>
        <taxon>Pseudonocardiales</taxon>
        <taxon>Pseudonocardiaceae</taxon>
        <taxon>Kibdelosporangium</taxon>
    </lineage>
</organism>
<feature type="transmembrane region" description="Helical" evidence="7">
    <location>
        <begin position="271"/>
        <end position="291"/>
    </location>
</feature>
<name>A0ABX2FG26_9PSEU</name>
<dbReference type="PROSITE" id="PS50850">
    <property type="entry name" value="MFS"/>
    <property type="match status" value="1"/>
</dbReference>
<evidence type="ECO:0000256" key="5">
    <source>
        <dbReference type="ARBA" id="ARBA00022989"/>
    </source>
</evidence>
<keyword evidence="6 7" id="KW-0472">Membrane</keyword>
<dbReference type="InterPro" id="IPR005829">
    <property type="entry name" value="Sugar_transporter_CS"/>
</dbReference>
<evidence type="ECO:0000256" key="4">
    <source>
        <dbReference type="ARBA" id="ARBA00022692"/>
    </source>
</evidence>
<dbReference type="InterPro" id="IPR036259">
    <property type="entry name" value="MFS_trans_sf"/>
</dbReference>
<dbReference type="Pfam" id="PF07690">
    <property type="entry name" value="MFS_1"/>
    <property type="match status" value="1"/>
</dbReference>
<dbReference type="Gene3D" id="1.20.1250.20">
    <property type="entry name" value="MFS general substrate transporter like domains"/>
    <property type="match status" value="1"/>
</dbReference>
<feature type="transmembrane region" description="Helical" evidence="7">
    <location>
        <begin position="96"/>
        <end position="118"/>
    </location>
</feature>
<evidence type="ECO:0000313" key="9">
    <source>
        <dbReference type="EMBL" id="NRN70346.1"/>
    </source>
</evidence>
<comment type="subcellular location">
    <subcellularLocation>
        <location evidence="1">Cell membrane</location>
        <topology evidence="1">Multi-pass membrane protein</topology>
    </subcellularLocation>
</comment>
<feature type="domain" description="Major facilitator superfamily (MFS) profile" evidence="8">
    <location>
        <begin position="6"/>
        <end position="386"/>
    </location>
</feature>
<dbReference type="InterPro" id="IPR050171">
    <property type="entry name" value="MFS_Transporters"/>
</dbReference>
<dbReference type="PANTHER" id="PTHR23517:SF13">
    <property type="entry name" value="MAJOR FACILITATOR SUPERFAMILY MFS_1"/>
    <property type="match status" value="1"/>
</dbReference>
<dbReference type="PANTHER" id="PTHR23517">
    <property type="entry name" value="RESISTANCE PROTEIN MDTM, PUTATIVE-RELATED-RELATED"/>
    <property type="match status" value="1"/>
</dbReference>
<feature type="transmembrane region" description="Helical" evidence="7">
    <location>
        <begin position="297"/>
        <end position="315"/>
    </location>
</feature>
<accession>A0ABX2FG26</accession>
<keyword evidence="10" id="KW-1185">Reference proteome</keyword>
<evidence type="ECO:0000256" key="6">
    <source>
        <dbReference type="ARBA" id="ARBA00023136"/>
    </source>
</evidence>
<feature type="transmembrane region" description="Helical" evidence="7">
    <location>
        <begin position="40"/>
        <end position="60"/>
    </location>
</feature>
<feature type="transmembrane region" description="Helical" evidence="7">
    <location>
        <begin position="207"/>
        <end position="230"/>
    </location>
</feature>
<feature type="transmembrane region" description="Helical" evidence="7">
    <location>
        <begin position="130"/>
        <end position="152"/>
    </location>
</feature>
<feature type="transmembrane region" description="Helical" evidence="7">
    <location>
        <begin position="336"/>
        <end position="355"/>
    </location>
</feature>
<dbReference type="EMBL" id="JAAATY010000037">
    <property type="protein sequence ID" value="NRN70346.1"/>
    <property type="molecule type" value="Genomic_DNA"/>
</dbReference>
<feature type="transmembrane region" description="Helical" evidence="7">
    <location>
        <begin position="158"/>
        <end position="181"/>
    </location>
</feature>
<dbReference type="SUPFAM" id="SSF103473">
    <property type="entry name" value="MFS general substrate transporter"/>
    <property type="match status" value="1"/>
</dbReference>
<sequence length="388" mass="38997">MAGWPAVALIGAAFTVVMLGATLPTPLYPLYQEAFAFGELGTTLVFAVYAAGVIAALVLVGGWSDQVGRRPMLRAGLALSGLSAVFFLLADAPGWLFAGRVLSGLSTGIFTGTATSAIMDFAPAHGRGRASLVAAAVNAGGLGAGPVLAGVLAQYAPLPLSLCFIVDLVLVALAAICVEAVREPVRRTGKPSLRPQRIVVPIEVRRVFLRAVVAGFAGFAVLGLFTAVSPAFLGTVLHNTDHAVTGVVVLSVFVASIFGQAWSSVIGTQRALTMGCAALAVGAILVGTGLLVASLAVLVLGALVAGAGQGLSFRAGLGSVTEICPPDKRGAVTSSYFVAFFTGISIPVIGVGAAAEAFGLVVAGTVFAAVLALFAAVALLLTARAGRQ</sequence>
<evidence type="ECO:0000256" key="7">
    <source>
        <dbReference type="SAM" id="Phobius"/>
    </source>
</evidence>
<feature type="transmembrane region" description="Helical" evidence="7">
    <location>
        <begin position="72"/>
        <end position="90"/>
    </location>
</feature>
<evidence type="ECO:0000259" key="8">
    <source>
        <dbReference type="PROSITE" id="PS50850"/>
    </source>
</evidence>
<dbReference type="InterPro" id="IPR020846">
    <property type="entry name" value="MFS_dom"/>
</dbReference>
<protein>
    <submittedName>
        <fullName evidence="9">Inner membrane transport protein YnfM</fullName>
    </submittedName>
</protein>
<dbReference type="Proteomes" id="UP000763557">
    <property type="component" value="Unassembled WGS sequence"/>
</dbReference>
<keyword evidence="5 7" id="KW-1133">Transmembrane helix</keyword>
<feature type="transmembrane region" description="Helical" evidence="7">
    <location>
        <begin position="361"/>
        <end position="383"/>
    </location>
</feature>
<keyword evidence="4 7" id="KW-0812">Transmembrane</keyword>
<evidence type="ECO:0000256" key="1">
    <source>
        <dbReference type="ARBA" id="ARBA00004651"/>
    </source>
</evidence>
<proteinExistence type="predicted"/>
<reference evidence="9 10" key="1">
    <citation type="submission" date="2020-01" db="EMBL/GenBank/DDBJ databases">
        <title>Kibdelosporangium persica a novel Actinomycetes from a hot desert in Iran.</title>
        <authorList>
            <person name="Safaei N."/>
            <person name="Zaburannyi N."/>
            <person name="Mueller R."/>
            <person name="Wink J."/>
        </authorList>
    </citation>
    <scope>NUCLEOTIDE SEQUENCE [LARGE SCALE GENOMIC DNA]</scope>
    <source>
        <strain evidence="9 10">4NS15</strain>
    </source>
</reference>